<dbReference type="Proteomes" id="UP000545037">
    <property type="component" value="Unassembled WGS sequence"/>
</dbReference>
<comment type="subcellular location">
    <subcellularLocation>
        <location evidence="1">Secreted</location>
    </subcellularLocation>
</comment>
<feature type="domain" description="DUF4214" evidence="4">
    <location>
        <begin position="710"/>
        <end position="778"/>
    </location>
</feature>
<sequence>MRWGAVSLTSVENITIDYACPAVAISVNLTGDDGANRLVVEGSGYASNPIRVDISGGGGDDFIEAYSRDATLNGGDGNDTITGRGVINGDDGDDLLRSSDFGIVYGGRGNDRLESGSLMDGGEGDDFLEVGSIFFTDGIGGGGIDTLSFDRLFSFTSPDGVGVQINLATGQTLFAGRTATVSGVERVVGTRYNDIIVGDDNANTLTGGFGGDTLSGGGGADILNGDAGDDSLAVGAGDDVLSGGEGADTLDGGDGSDALSGGEGGDMLSGSAGNDVLDGGGGVDRLSGGDGDDRITGGLGSDTIDGGAGNDTAVFSIARSAASVSVQNGVFTIVSADGIDTLTAIEQIQFSDGVFDFRADGMVAAQPRRIITGTVNPEVLNGGDSNDKLDGGAGNDTLIGVLGNDTLTGGVGTDVAIFNYARGDATIAYQDGAIIVTGAEGRDVLTGIESLQFSDGVFDVENGTVFVVPRSNQTGTAAADILTSRAGGEVIDGGAGFDAVVYSGVVRQYDVRGGASTTVTGGPETGRDRLVSIEEARFVDGVRSFDVDGIAAQVMRLYDATLDRQPDQAGLDVQIRALATGATTLQGLADAFVASGEFQSRYGTVSNQQFVEQLYRFCLDREGDAPGIAVQVNALNTGTSRAALVVAFSESPEHRTLTQPILNAGLWIPDQEALQIARLYDATFDRLPDAPGLAAQVAALDAGTSLLTIAAGFAASAEFQDRYGALSNQAFVEQLYRFCLNREGDAPGIAAQVNTLNSGTSRAQLLLNFSESPEHVALTAPFFLGGIRTLDTFTDRLAGQDESVSKDEAFGPQVLPTGNETQTLANETIAKAQEAQVLPGTVTYDPAQIVVGFKLVEDSFVLPGEDGLAPLVLPDADPLDIASVEQVSLPPLTGNEMLTLPMLNDGISDDVSPWHRGSDTDGWMMR</sequence>
<dbReference type="EMBL" id="JACHOR010000006">
    <property type="protein sequence ID" value="MBB5747591.1"/>
    <property type="molecule type" value="Genomic_DNA"/>
</dbReference>
<reference evidence="5 6" key="1">
    <citation type="submission" date="2020-08" db="EMBL/GenBank/DDBJ databases">
        <title>Genomic Encyclopedia of Type Strains, Phase IV (KMG-IV): sequencing the most valuable type-strain genomes for metagenomic binning, comparative biology and taxonomic classification.</title>
        <authorList>
            <person name="Goeker M."/>
        </authorList>
    </citation>
    <scope>NUCLEOTIDE SEQUENCE [LARGE SCALE GENOMIC DNA]</scope>
    <source>
        <strain evidence="5 6">DSM 4737</strain>
    </source>
</reference>
<dbReference type="Gene3D" id="1.10.3130.20">
    <property type="entry name" value="Phycobilisome linker domain"/>
    <property type="match status" value="2"/>
</dbReference>
<organism evidence="5 6">
    <name type="scientific">Brevundimonas variabilis</name>
    <dbReference type="NCBI Taxonomy" id="74312"/>
    <lineage>
        <taxon>Bacteria</taxon>
        <taxon>Pseudomonadati</taxon>
        <taxon>Pseudomonadota</taxon>
        <taxon>Alphaproteobacteria</taxon>
        <taxon>Caulobacterales</taxon>
        <taxon>Caulobacteraceae</taxon>
        <taxon>Brevundimonas</taxon>
    </lineage>
</organism>
<dbReference type="Pfam" id="PF13946">
    <property type="entry name" value="DUF4214"/>
    <property type="match status" value="2"/>
</dbReference>
<feature type="region of interest" description="Disordered" evidence="3">
    <location>
        <begin position="243"/>
        <end position="303"/>
    </location>
</feature>
<dbReference type="InterPro" id="IPR025282">
    <property type="entry name" value="DUF4214"/>
</dbReference>
<dbReference type="AlphaFoldDB" id="A0A7W9CLH2"/>
<dbReference type="PRINTS" id="PR00313">
    <property type="entry name" value="CABNDNGRPT"/>
</dbReference>
<accession>A0A7W9CLH2</accession>
<dbReference type="InterPro" id="IPR018511">
    <property type="entry name" value="Hemolysin-typ_Ca-bd_CS"/>
</dbReference>
<dbReference type="InterPro" id="IPR001343">
    <property type="entry name" value="Hemolysn_Ca-bd"/>
</dbReference>
<gene>
    <name evidence="5" type="ORF">GGR13_003219</name>
</gene>
<dbReference type="InterPro" id="IPR050557">
    <property type="entry name" value="RTX_toxin/Mannuronan_C5-epim"/>
</dbReference>
<dbReference type="PANTHER" id="PTHR38340:SF1">
    <property type="entry name" value="S-LAYER PROTEIN"/>
    <property type="match status" value="1"/>
</dbReference>
<evidence type="ECO:0000256" key="2">
    <source>
        <dbReference type="ARBA" id="ARBA00022525"/>
    </source>
</evidence>
<evidence type="ECO:0000313" key="6">
    <source>
        <dbReference type="Proteomes" id="UP000545037"/>
    </source>
</evidence>
<evidence type="ECO:0000259" key="4">
    <source>
        <dbReference type="Pfam" id="PF13946"/>
    </source>
</evidence>
<name>A0A7W9CLH2_9CAUL</name>
<dbReference type="PROSITE" id="PS00330">
    <property type="entry name" value="HEMOLYSIN_CALCIUM"/>
    <property type="match status" value="4"/>
</dbReference>
<evidence type="ECO:0000256" key="3">
    <source>
        <dbReference type="SAM" id="MobiDB-lite"/>
    </source>
</evidence>
<keyword evidence="2" id="KW-0964">Secreted</keyword>
<evidence type="ECO:0000256" key="1">
    <source>
        <dbReference type="ARBA" id="ARBA00004613"/>
    </source>
</evidence>
<dbReference type="SUPFAM" id="SSF51120">
    <property type="entry name" value="beta-Roll"/>
    <property type="match status" value="3"/>
</dbReference>
<keyword evidence="6" id="KW-1185">Reference proteome</keyword>
<proteinExistence type="predicted"/>
<dbReference type="PANTHER" id="PTHR38340">
    <property type="entry name" value="S-LAYER PROTEIN"/>
    <property type="match status" value="1"/>
</dbReference>
<dbReference type="Gene3D" id="2.150.10.10">
    <property type="entry name" value="Serralysin-like metalloprotease, C-terminal"/>
    <property type="match status" value="5"/>
</dbReference>
<dbReference type="GO" id="GO:0005576">
    <property type="term" value="C:extracellular region"/>
    <property type="evidence" value="ECO:0007669"/>
    <property type="project" value="UniProtKB-SubCell"/>
</dbReference>
<comment type="caution">
    <text evidence="5">The sequence shown here is derived from an EMBL/GenBank/DDBJ whole genome shotgun (WGS) entry which is preliminary data.</text>
</comment>
<dbReference type="InterPro" id="IPR038255">
    <property type="entry name" value="PBS_linker_sf"/>
</dbReference>
<dbReference type="InterPro" id="IPR011049">
    <property type="entry name" value="Serralysin-like_metalloprot_C"/>
</dbReference>
<evidence type="ECO:0000313" key="5">
    <source>
        <dbReference type="EMBL" id="MBB5747591.1"/>
    </source>
</evidence>
<dbReference type="Pfam" id="PF00353">
    <property type="entry name" value="HemolysinCabind"/>
    <property type="match status" value="7"/>
</dbReference>
<dbReference type="RefSeq" id="WP_183214578.1">
    <property type="nucleotide sequence ID" value="NZ_JACHOR010000006.1"/>
</dbReference>
<protein>
    <submittedName>
        <fullName evidence="5">Ca2+-binding RTX toxin-like protein</fullName>
    </submittedName>
</protein>
<dbReference type="GO" id="GO:0005509">
    <property type="term" value="F:calcium ion binding"/>
    <property type="evidence" value="ECO:0007669"/>
    <property type="project" value="InterPro"/>
</dbReference>
<feature type="domain" description="DUF4214" evidence="4">
    <location>
        <begin position="589"/>
        <end position="656"/>
    </location>
</feature>